<evidence type="ECO:0000313" key="2">
    <source>
        <dbReference type="EMBL" id="KAH9419317.1"/>
    </source>
</evidence>
<keyword evidence="1" id="KW-0812">Transmembrane</keyword>
<keyword evidence="1" id="KW-1133">Transmembrane helix</keyword>
<reference evidence="2 3" key="1">
    <citation type="journal article" date="2018" name="J. Allergy Clin. Immunol.">
        <title>High-quality assembly of Dermatophagoides pteronyssinus genome and transcriptome reveals a wide range of novel allergens.</title>
        <authorList>
            <person name="Liu X.Y."/>
            <person name="Yang K.Y."/>
            <person name="Wang M.Q."/>
            <person name="Kwok J.S."/>
            <person name="Zeng X."/>
            <person name="Yang Z."/>
            <person name="Xiao X.J."/>
            <person name="Lau C.P."/>
            <person name="Li Y."/>
            <person name="Huang Z.M."/>
            <person name="Ba J.G."/>
            <person name="Yim A.K."/>
            <person name="Ouyang C.Y."/>
            <person name="Ngai S.M."/>
            <person name="Chan T.F."/>
            <person name="Leung E.L."/>
            <person name="Liu L."/>
            <person name="Liu Z.G."/>
            <person name="Tsui S.K."/>
        </authorList>
    </citation>
    <scope>NUCLEOTIDE SEQUENCE [LARGE SCALE GENOMIC DNA]</scope>
    <source>
        <strain evidence="2">Derp</strain>
    </source>
</reference>
<gene>
    <name evidence="2" type="ORF">DERP_005825</name>
</gene>
<evidence type="ECO:0000256" key="1">
    <source>
        <dbReference type="SAM" id="Phobius"/>
    </source>
</evidence>
<sequence length="87" mass="9981">MFVDAQISIISINSSYQSRKVYSFCLHVNNSLSACLFVNDAAKPLCKRDSFKVMLINIVNLFFNISFSFVNPMQITTRKIKHNNNND</sequence>
<name>A0ABQ8J9N0_DERPT</name>
<reference evidence="2 3" key="2">
    <citation type="journal article" date="2022" name="Mol. Biol. Evol.">
        <title>Comparative Genomics Reveals Insights into the Divergent Evolution of Astigmatic Mites and Household Pest Adaptations.</title>
        <authorList>
            <person name="Xiong Q."/>
            <person name="Wan A.T."/>
            <person name="Liu X."/>
            <person name="Fung C.S."/>
            <person name="Xiao X."/>
            <person name="Malainual N."/>
            <person name="Hou J."/>
            <person name="Wang L."/>
            <person name="Wang M."/>
            <person name="Yang K.Y."/>
            <person name="Cui Y."/>
            <person name="Leung E.L."/>
            <person name="Nong W."/>
            <person name="Shin S.K."/>
            <person name="Au S.W."/>
            <person name="Jeong K.Y."/>
            <person name="Chew F.T."/>
            <person name="Hui J.H."/>
            <person name="Leung T.F."/>
            <person name="Tungtrongchitr A."/>
            <person name="Zhong N."/>
            <person name="Liu Z."/>
            <person name="Tsui S.K."/>
        </authorList>
    </citation>
    <scope>NUCLEOTIDE SEQUENCE [LARGE SCALE GENOMIC DNA]</scope>
    <source>
        <strain evidence="2">Derp</strain>
    </source>
</reference>
<proteinExistence type="predicted"/>
<feature type="transmembrane region" description="Helical" evidence="1">
    <location>
        <begin position="51"/>
        <end position="70"/>
    </location>
</feature>
<dbReference type="Proteomes" id="UP000887458">
    <property type="component" value="Unassembled WGS sequence"/>
</dbReference>
<keyword evidence="1" id="KW-0472">Membrane</keyword>
<evidence type="ECO:0000313" key="3">
    <source>
        <dbReference type="Proteomes" id="UP000887458"/>
    </source>
</evidence>
<dbReference type="EMBL" id="NJHN03000060">
    <property type="protein sequence ID" value="KAH9419317.1"/>
    <property type="molecule type" value="Genomic_DNA"/>
</dbReference>
<organism evidence="2 3">
    <name type="scientific">Dermatophagoides pteronyssinus</name>
    <name type="common">European house dust mite</name>
    <dbReference type="NCBI Taxonomy" id="6956"/>
    <lineage>
        <taxon>Eukaryota</taxon>
        <taxon>Metazoa</taxon>
        <taxon>Ecdysozoa</taxon>
        <taxon>Arthropoda</taxon>
        <taxon>Chelicerata</taxon>
        <taxon>Arachnida</taxon>
        <taxon>Acari</taxon>
        <taxon>Acariformes</taxon>
        <taxon>Sarcoptiformes</taxon>
        <taxon>Astigmata</taxon>
        <taxon>Psoroptidia</taxon>
        <taxon>Analgoidea</taxon>
        <taxon>Pyroglyphidae</taxon>
        <taxon>Dermatophagoidinae</taxon>
        <taxon>Dermatophagoides</taxon>
    </lineage>
</organism>
<accession>A0ABQ8J9N0</accession>
<keyword evidence="3" id="KW-1185">Reference proteome</keyword>
<comment type="caution">
    <text evidence="2">The sequence shown here is derived from an EMBL/GenBank/DDBJ whole genome shotgun (WGS) entry which is preliminary data.</text>
</comment>
<protein>
    <submittedName>
        <fullName evidence="2">Uncharacterized protein</fullName>
    </submittedName>
</protein>